<dbReference type="Proteomes" id="UP000499080">
    <property type="component" value="Unassembled WGS sequence"/>
</dbReference>
<evidence type="ECO:0000313" key="2">
    <source>
        <dbReference type="Proteomes" id="UP000499080"/>
    </source>
</evidence>
<proteinExistence type="predicted"/>
<comment type="caution">
    <text evidence="1">The sequence shown here is derived from an EMBL/GenBank/DDBJ whole genome shotgun (WGS) entry which is preliminary data.</text>
</comment>
<protein>
    <submittedName>
        <fullName evidence="1">Uncharacterized protein</fullName>
    </submittedName>
</protein>
<accession>A0A4Y2C6W9</accession>
<keyword evidence="2" id="KW-1185">Reference proteome</keyword>
<dbReference type="AlphaFoldDB" id="A0A4Y2C6W9"/>
<reference evidence="1 2" key="1">
    <citation type="journal article" date="2019" name="Sci. Rep.">
        <title>Orb-weaving spider Araneus ventricosus genome elucidates the spidroin gene catalogue.</title>
        <authorList>
            <person name="Kono N."/>
            <person name="Nakamura H."/>
            <person name="Ohtoshi R."/>
            <person name="Moran D.A.P."/>
            <person name="Shinohara A."/>
            <person name="Yoshida Y."/>
            <person name="Fujiwara M."/>
            <person name="Mori M."/>
            <person name="Tomita M."/>
            <person name="Arakawa K."/>
        </authorList>
    </citation>
    <scope>NUCLEOTIDE SEQUENCE [LARGE SCALE GENOMIC DNA]</scope>
</reference>
<organism evidence="1 2">
    <name type="scientific">Araneus ventricosus</name>
    <name type="common">Orbweaver spider</name>
    <name type="synonym">Epeira ventricosa</name>
    <dbReference type="NCBI Taxonomy" id="182803"/>
    <lineage>
        <taxon>Eukaryota</taxon>
        <taxon>Metazoa</taxon>
        <taxon>Ecdysozoa</taxon>
        <taxon>Arthropoda</taxon>
        <taxon>Chelicerata</taxon>
        <taxon>Arachnida</taxon>
        <taxon>Araneae</taxon>
        <taxon>Araneomorphae</taxon>
        <taxon>Entelegynae</taxon>
        <taxon>Araneoidea</taxon>
        <taxon>Araneidae</taxon>
        <taxon>Araneus</taxon>
    </lineage>
</organism>
<gene>
    <name evidence="1" type="ORF">AVEN_176403_1</name>
</gene>
<sequence length="141" mass="15629">MVVLASLSGTGTFNMFIRSPSRTCVPIFKTIRFSAFSFPFWEFVYLTRWRGVRVTHNAGRLAYNPPSSSIVSIVNPDTRLPVASKREDLGCSGAAIVCLLAVSCKYQLSEAFVSPSPPRLYLLESDSVLINAVHRIMNARI</sequence>
<dbReference type="EMBL" id="BGPR01000154">
    <property type="protein sequence ID" value="GBM00162.1"/>
    <property type="molecule type" value="Genomic_DNA"/>
</dbReference>
<evidence type="ECO:0000313" key="1">
    <source>
        <dbReference type="EMBL" id="GBM00162.1"/>
    </source>
</evidence>
<name>A0A4Y2C6W9_ARAVE</name>